<gene>
    <name evidence="1" type="ORF">DWW09_09230</name>
</gene>
<comment type="caution">
    <text evidence="1">The sequence shown here is derived from an EMBL/GenBank/DDBJ whole genome shotgun (WGS) entry which is preliminary data.</text>
</comment>
<sequence length="72" mass="8426">MALIDCQRRFRENNFRINVYLYGNLNGINVTFGVTVVPIQNFKLYLNILPTEKVNKGLKSLWHFECHLPMLG</sequence>
<name>A0A412YA07_9BACE</name>
<accession>A0A412YA07</accession>
<organism evidence="1 2">
    <name type="scientific">Bacteroides clarus</name>
    <dbReference type="NCBI Taxonomy" id="626929"/>
    <lineage>
        <taxon>Bacteria</taxon>
        <taxon>Pseudomonadati</taxon>
        <taxon>Bacteroidota</taxon>
        <taxon>Bacteroidia</taxon>
        <taxon>Bacteroidales</taxon>
        <taxon>Bacteroidaceae</taxon>
        <taxon>Bacteroides</taxon>
    </lineage>
</organism>
<evidence type="ECO:0000313" key="1">
    <source>
        <dbReference type="EMBL" id="RGV54233.1"/>
    </source>
</evidence>
<dbReference type="Proteomes" id="UP000284366">
    <property type="component" value="Unassembled WGS sequence"/>
</dbReference>
<evidence type="ECO:0000313" key="2">
    <source>
        <dbReference type="Proteomes" id="UP000284366"/>
    </source>
</evidence>
<dbReference type="AlphaFoldDB" id="A0A412YA07"/>
<proteinExistence type="predicted"/>
<dbReference type="EMBL" id="QRZG01000013">
    <property type="protein sequence ID" value="RGV54233.1"/>
    <property type="molecule type" value="Genomic_DNA"/>
</dbReference>
<protein>
    <submittedName>
        <fullName evidence="1">Uncharacterized protein</fullName>
    </submittedName>
</protein>
<reference evidence="1 2" key="1">
    <citation type="submission" date="2018-08" db="EMBL/GenBank/DDBJ databases">
        <title>A genome reference for cultivated species of the human gut microbiota.</title>
        <authorList>
            <person name="Zou Y."/>
            <person name="Xue W."/>
            <person name="Luo G."/>
        </authorList>
    </citation>
    <scope>NUCLEOTIDE SEQUENCE [LARGE SCALE GENOMIC DNA]</scope>
    <source>
        <strain evidence="1 2">AF14-27</strain>
    </source>
</reference>